<sequence length="555" mass="60384">MGRRLIIIGGVAGGATAAARARRVCEACEIIIFERGPHVSFANCGLPYFVGGEIAEPDSLLVQTPESLKARFNLDVRVKTEVIRIDRAARLVRAREVETGREYDEAYDALILSMGASPLKPPLPGIDRPGHFMLRNIPDVERIMAWSSECGRCRAVVVGGGYIGLEMAEQLRRRGHEVTVVEAQPQVMAPLDPDMAAWLHRELRENGVTLHLNDPVVSFEPPSEKEPAKSSLVVLKNGRRLPADTVVLSMGVKPEVTLAREAGLEIGALGGIRVDEQLRTSDPSIWAVGDAIEVRDGVTGQWALVPLAGPANRQGRIAADNILGRPARYAETFGTSILRLFTLTAACTGANEKTLRAAAIPFQVVHLHPGSHAGYYPGAEPIAMKILFAPETGKLLGAQAVGREGVDKRIDVLATALKAGMTVHDLVDLELAYAPPYGSAKDPVNVAGMVAQNVVKGDVAVAQWREMASLDPRTTFVLDVRRPDERARGAIPGSFHIPLDELRSRMDELPRDRDIVVYCQTGQRSYIAARLLGQHGFRARNLTGSYRTWEAAQWQ</sequence>
<dbReference type="InterPro" id="IPR036873">
    <property type="entry name" value="Rhodanese-like_dom_sf"/>
</dbReference>
<dbReference type="PANTHER" id="PTHR43429">
    <property type="entry name" value="PYRIDINE NUCLEOTIDE-DISULFIDE OXIDOREDUCTASE DOMAIN-CONTAINING"/>
    <property type="match status" value="1"/>
</dbReference>
<dbReference type="InterPro" id="IPR004099">
    <property type="entry name" value="Pyr_nucl-diS_OxRdtase_dimer"/>
</dbReference>
<keyword evidence="6" id="KW-0676">Redox-active center</keyword>
<dbReference type="PRINTS" id="PR00368">
    <property type="entry name" value="FADPNR"/>
</dbReference>
<name>A0A0S4KR04_9BACT</name>
<evidence type="ECO:0000256" key="4">
    <source>
        <dbReference type="ARBA" id="ARBA00022827"/>
    </source>
</evidence>
<dbReference type="AlphaFoldDB" id="A0A0S4KR04"/>
<accession>A0A0S4KR04</accession>
<reference evidence="9" key="1">
    <citation type="submission" date="2015-09" db="EMBL/GenBank/DDBJ databases">
        <authorList>
            <person name="Daims H."/>
        </authorList>
    </citation>
    <scope>NUCLEOTIDE SEQUENCE [LARGE SCALE GENOMIC DNA]</scope>
</reference>
<dbReference type="InterPro" id="IPR036188">
    <property type="entry name" value="FAD/NAD-bd_sf"/>
</dbReference>
<evidence type="ECO:0000256" key="5">
    <source>
        <dbReference type="ARBA" id="ARBA00023002"/>
    </source>
</evidence>
<evidence type="ECO:0000313" key="8">
    <source>
        <dbReference type="EMBL" id="CUQ65598.1"/>
    </source>
</evidence>
<evidence type="ECO:0000259" key="7">
    <source>
        <dbReference type="PROSITE" id="PS50206"/>
    </source>
</evidence>
<dbReference type="RefSeq" id="WP_062483099.1">
    <property type="nucleotide sequence ID" value="NZ_LN885086.1"/>
</dbReference>
<keyword evidence="4" id="KW-0274">FAD</keyword>
<dbReference type="SUPFAM" id="SSF51905">
    <property type="entry name" value="FAD/NAD(P)-binding domain"/>
    <property type="match status" value="1"/>
</dbReference>
<evidence type="ECO:0000256" key="6">
    <source>
        <dbReference type="ARBA" id="ARBA00023284"/>
    </source>
</evidence>
<dbReference type="Pfam" id="PF02852">
    <property type="entry name" value="Pyr_redox_dim"/>
    <property type="match status" value="1"/>
</dbReference>
<dbReference type="SUPFAM" id="SSF55424">
    <property type="entry name" value="FAD/NAD-linked reductases, dimerisation (C-terminal) domain"/>
    <property type="match status" value="1"/>
</dbReference>
<dbReference type="EMBL" id="LN885086">
    <property type="protein sequence ID" value="CUQ65598.1"/>
    <property type="molecule type" value="Genomic_DNA"/>
</dbReference>
<keyword evidence="5 8" id="KW-0560">Oxidoreductase</keyword>
<dbReference type="InterPro" id="IPR050260">
    <property type="entry name" value="FAD-bd_OxRdtase"/>
</dbReference>
<dbReference type="STRING" id="1715989.NITINOP_0623"/>
<evidence type="ECO:0000256" key="2">
    <source>
        <dbReference type="ARBA" id="ARBA00009130"/>
    </source>
</evidence>
<evidence type="ECO:0000256" key="3">
    <source>
        <dbReference type="ARBA" id="ARBA00022630"/>
    </source>
</evidence>
<dbReference type="Pfam" id="PF00581">
    <property type="entry name" value="Rhodanese"/>
    <property type="match status" value="1"/>
</dbReference>
<organism evidence="8 9">
    <name type="scientific">Candidatus Nitrospira inopinata</name>
    <dbReference type="NCBI Taxonomy" id="1715989"/>
    <lineage>
        <taxon>Bacteria</taxon>
        <taxon>Pseudomonadati</taxon>
        <taxon>Nitrospirota</taxon>
        <taxon>Nitrospiria</taxon>
        <taxon>Nitrospirales</taxon>
        <taxon>Nitrospiraceae</taxon>
        <taxon>Nitrospira</taxon>
    </lineage>
</organism>
<dbReference type="GO" id="GO:0050451">
    <property type="term" value="F:CoA-disulfide reductase (NADPH) activity"/>
    <property type="evidence" value="ECO:0007669"/>
    <property type="project" value="UniProtKB-EC"/>
</dbReference>
<dbReference type="PANTHER" id="PTHR43429:SF1">
    <property type="entry name" value="NAD(P)H SULFUR OXIDOREDUCTASE (COA-DEPENDENT)"/>
    <property type="match status" value="1"/>
</dbReference>
<dbReference type="Proteomes" id="UP000066284">
    <property type="component" value="Chromosome 1"/>
</dbReference>
<proteinExistence type="inferred from homology"/>
<dbReference type="OrthoDB" id="9802028at2"/>
<dbReference type="SMART" id="SM00450">
    <property type="entry name" value="RHOD"/>
    <property type="match status" value="1"/>
</dbReference>
<comment type="cofactor">
    <cofactor evidence="1">
        <name>FAD</name>
        <dbReference type="ChEBI" id="CHEBI:57692"/>
    </cofactor>
</comment>
<dbReference type="InterPro" id="IPR016156">
    <property type="entry name" value="FAD/NAD-linked_Rdtase_dimer_sf"/>
</dbReference>
<dbReference type="PRINTS" id="PR00411">
    <property type="entry name" value="PNDRDTASEI"/>
</dbReference>
<dbReference type="Pfam" id="PF07992">
    <property type="entry name" value="Pyr_redox_2"/>
    <property type="match status" value="1"/>
</dbReference>
<evidence type="ECO:0000256" key="1">
    <source>
        <dbReference type="ARBA" id="ARBA00001974"/>
    </source>
</evidence>
<dbReference type="SUPFAM" id="SSF52821">
    <property type="entry name" value="Rhodanese/Cell cycle control phosphatase"/>
    <property type="match status" value="1"/>
</dbReference>
<dbReference type="Gene3D" id="3.50.50.60">
    <property type="entry name" value="FAD/NAD(P)-binding domain"/>
    <property type="match status" value="2"/>
</dbReference>
<feature type="domain" description="Rhodanese" evidence="7">
    <location>
        <begin position="471"/>
        <end position="554"/>
    </location>
</feature>
<comment type="similarity">
    <text evidence="2">Belongs to the class-III pyridine nucleotide-disulfide oxidoreductase family.</text>
</comment>
<dbReference type="InterPro" id="IPR023753">
    <property type="entry name" value="FAD/NAD-binding_dom"/>
</dbReference>
<gene>
    <name evidence="8" type="ORF">NITINOP_0623</name>
</gene>
<evidence type="ECO:0000313" key="9">
    <source>
        <dbReference type="Proteomes" id="UP000066284"/>
    </source>
</evidence>
<dbReference type="Gene3D" id="3.40.250.10">
    <property type="entry name" value="Rhodanese-like domain"/>
    <property type="match status" value="1"/>
</dbReference>
<protein>
    <submittedName>
        <fullName evidence="8">Multifunctional NAD(FAD)-dependent oxidoreductase/hodanese domain-/SirA-like redox domain/Peroxiredoxin domain-containing protein</fullName>
        <ecNumber evidence="8">1.8.1.14</ecNumber>
    </submittedName>
</protein>
<dbReference type="KEGG" id="nio:NITINOP_0623"/>
<dbReference type="InterPro" id="IPR001763">
    <property type="entry name" value="Rhodanese-like_dom"/>
</dbReference>
<dbReference type="PROSITE" id="PS50206">
    <property type="entry name" value="RHODANESE_3"/>
    <property type="match status" value="1"/>
</dbReference>
<keyword evidence="3" id="KW-0285">Flavoprotein</keyword>
<keyword evidence="9" id="KW-1185">Reference proteome</keyword>
<dbReference type="EC" id="1.8.1.14" evidence="8"/>